<organism evidence="2 3">
    <name type="scientific">Candidatus Schekmanbacteria bacterium RBG_13_48_7</name>
    <dbReference type="NCBI Taxonomy" id="1817878"/>
    <lineage>
        <taxon>Bacteria</taxon>
        <taxon>Candidatus Schekmaniibacteriota</taxon>
    </lineage>
</organism>
<dbReference type="EMBL" id="MGDD01000156">
    <property type="protein sequence ID" value="OGL45908.1"/>
    <property type="molecule type" value="Genomic_DNA"/>
</dbReference>
<dbReference type="AlphaFoldDB" id="A0A1F7RXX0"/>
<feature type="region of interest" description="Disordered" evidence="1">
    <location>
        <begin position="260"/>
        <end position="287"/>
    </location>
</feature>
<name>A0A1F7RXX0_9BACT</name>
<dbReference type="InterPro" id="IPR046535">
    <property type="entry name" value="DUF6600"/>
</dbReference>
<accession>A0A1F7RXX0</accession>
<sequence length="287" mass="33099">MRSKKMYRLINLIVLLGFFLISLLVTRIYAENSSDNSMFYDTLSSYGQWVDMPDYGSVFIPNDLPGSWQPYTNGYWIYSYYGWFWSSYFEWGDICFHYGRWFYSAPWGWYWIPGGTWGPAWVSWYYVGDYIGWMPLPPDNFFGNSDNGFQSGFQYWVFVPVSNFTDPDMKNDIVSTESIKLKMQATDSADSLPKYGDKVLSTPPKVSFVQKAINKEIIPYQIKKESVPVPPSLKITGTTLHVFYPGLSMKNAVPTPTYIAPITSSTENETTKKEEKPKSGIKSKQKK</sequence>
<evidence type="ECO:0000313" key="3">
    <source>
        <dbReference type="Proteomes" id="UP000179266"/>
    </source>
</evidence>
<evidence type="ECO:0000313" key="2">
    <source>
        <dbReference type="EMBL" id="OGL45908.1"/>
    </source>
</evidence>
<evidence type="ECO:0000256" key="1">
    <source>
        <dbReference type="SAM" id="MobiDB-lite"/>
    </source>
</evidence>
<feature type="compositionally biased region" description="Basic and acidic residues" evidence="1">
    <location>
        <begin position="269"/>
        <end position="278"/>
    </location>
</feature>
<proteinExistence type="predicted"/>
<protein>
    <submittedName>
        <fullName evidence="2">Uncharacterized protein</fullName>
    </submittedName>
</protein>
<comment type="caution">
    <text evidence="2">The sequence shown here is derived from an EMBL/GenBank/DDBJ whole genome shotgun (WGS) entry which is preliminary data.</text>
</comment>
<dbReference type="Proteomes" id="UP000179266">
    <property type="component" value="Unassembled WGS sequence"/>
</dbReference>
<reference evidence="2 3" key="1">
    <citation type="journal article" date="2016" name="Nat. Commun.">
        <title>Thousands of microbial genomes shed light on interconnected biogeochemical processes in an aquifer system.</title>
        <authorList>
            <person name="Anantharaman K."/>
            <person name="Brown C.T."/>
            <person name="Hug L.A."/>
            <person name="Sharon I."/>
            <person name="Castelle C.J."/>
            <person name="Probst A.J."/>
            <person name="Thomas B.C."/>
            <person name="Singh A."/>
            <person name="Wilkins M.J."/>
            <person name="Karaoz U."/>
            <person name="Brodie E.L."/>
            <person name="Williams K.H."/>
            <person name="Hubbard S.S."/>
            <person name="Banfield J.F."/>
        </authorList>
    </citation>
    <scope>NUCLEOTIDE SEQUENCE [LARGE SCALE GENOMIC DNA]</scope>
</reference>
<gene>
    <name evidence="2" type="ORF">A2161_02010</name>
</gene>
<dbReference type="Pfam" id="PF20245">
    <property type="entry name" value="DUF6600"/>
    <property type="match status" value="1"/>
</dbReference>